<organism evidence="12 13">
    <name type="scientific">Granulicella rosea</name>
    <dbReference type="NCBI Taxonomy" id="474952"/>
    <lineage>
        <taxon>Bacteria</taxon>
        <taxon>Pseudomonadati</taxon>
        <taxon>Acidobacteriota</taxon>
        <taxon>Terriglobia</taxon>
        <taxon>Terriglobales</taxon>
        <taxon>Acidobacteriaceae</taxon>
        <taxon>Granulicella</taxon>
    </lineage>
</organism>
<dbReference type="PANTHER" id="PTHR30474:SF1">
    <property type="entry name" value="PEPTIDOGLYCAN GLYCOSYLTRANSFERASE MRDB"/>
    <property type="match status" value="1"/>
</dbReference>
<evidence type="ECO:0000256" key="2">
    <source>
        <dbReference type="ARBA" id="ARBA00022475"/>
    </source>
</evidence>
<evidence type="ECO:0000256" key="5">
    <source>
        <dbReference type="ARBA" id="ARBA00022692"/>
    </source>
</evidence>
<dbReference type="GO" id="GO:0005886">
    <property type="term" value="C:plasma membrane"/>
    <property type="evidence" value="ECO:0007669"/>
    <property type="project" value="UniProtKB-SubCell"/>
</dbReference>
<feature type="transmembrane region" description="Helical" evidence="11">
    <location>
        <begin position="94"/>
        <end position="113"/>
    </location>
</feature>
<keyword evidence="6 11" id="KW-0133">Cell shape</keyword>
<keyword evidence="4 11" id="KW-0808">Transferase</keyword>
<dbReference type="Proteomes" id="UP000198356">
    <property type="component" value="Unassembled WGS sequence"/>
</dbReference>
<dbReference type="EC" id="2.4.99.28" evidence="11"/>
<dbReference type="GO" id="GO:0071555">
    <property type="term" value="P:cell wall organization"/>
    <property type="evidence" value="ECO:0007669"/>
    <property type="project" value="UniProtKB-KW"/>
</dbReference>
<keyword evidence="3 11" id="KW-0328">Glycosyltransferase</keyword>
<dbReference type="GO" id="GO:0032153">
    <property type="term" value="C:cell division site"/>
    <property type="evidence" value="ECO:0007669"/>
    <property type="project" value="TreeGrafter"/>
</dbReference>
<dbReference type="Pfam" id="PF01098">
    <property type="entry name" value="FTSW_RODA_SPOVE"/>
    <property type="match status" value="1"/>
</dbReference>
<evidence type="ECO:0000256" key="8">
    <source>
        <dbReference type="ARBA" id="ARBA00022989"/>
    </source>
</evidence>
<dbReference type="GO" id="GO:0015648">
    <property type="term" value="F:lipid-linked peptidoglycan transporter activity"/>
    <property type="evidence" value="ECO:0007669"/>
    <property type="project" value="TreeGrafter"/>
</dbReference>
<dbReference type="EMBL" id="FZOU01000005">
    <property type="protein sequence ID" value="SNT18607.1"/>
    <property type="molecule type" value="Genomic_DNA"/>
</dbReference>
<feature type="transmembrane region" description="Helical" evidence="11">
    <location>
        <begin position="36"/>
        <end position="57"/>
    </location>
</feature>
<evidence type="ECO:0000256" key="4">
    <source>
        <dbReference type="ARBA" id="ARBA00022679"/>
    </source>
</evidence>
<dbReference type="InterPro" id="IPR001182">
    <property type="entry name" value="FtsW/RodA"/>
</dbReference>
<keyword evidence="9 11" id="KW-0472">Membrane</keyword>
<dbReference type="GO" id="GO:0008955">
    <property type="term" value="F:peptidoglycan glycosyltransferase activity"/>
    <property type="evidence" value="ECO:0007669"/>
    <property type="project" value="UniProtKB-UniRule"/>
</dbReference>
<comment type="similarity">
    <text evidence="11">Belongs to the SEDS family. MrdB/RodA subfamily.</text>
</comment>
<dbReference type="HAMAP" id="MF_02079">
    <property type="entry name" value="PGT_RodA"/>
    <property type="match status" value="1"/>
</dbReference>
<evidence type="ECO:0000256" key="9">
    <source>
        <dbReference type="ARBA" id="ARBA00023136"/>
    </source>
</evidence>
<evidence type="ECO:0000313" key="12">
    <source>
        <dbReference type="EMBL" id="SNT18607.1"/>
    </source>
</evidence>
<dbReference type="InterPro" id="IPR011923">
    <property type="entry name" value="RodA/MrdB"/>
</dbReference>
<comment type="function">
    <text evidence="11">Peptidoglycan polymerase that is essential for cell wall elongation.</text>
</comment>
<gene>
    <name evidence="11" type="primary">rodA</name>
    <name evidence="12" type="ORF">SAMN05421770_10522</name>
</gene>
<evidence type="ECO:0000313" key="13">
    <source>
        <dbReference type="Proteomes" id="UP000198356"/>
    </source>
</evidence>
<dbReference type="PROSITE" id="PS00428">
    <property type="entry name" value="FTSW_RODA_SPOVE"/>
    <property type="match status" value="1"/>
</dbReference>
<evidence type="ECO:0000256" key="1">
    <source>
        <dbReference type="ARBA" id="ARBA00004141"/>
    </source>
</evidence>
<feature type="transmembrane region" description="Helical" evidence="11">
    <location>
        <begin position="69"/>
        <end position="88"/>
    </location>
</feature>
<keyword evidence="5 11" id="KW-0812">Transmembrane</keyword>
<dbReference type="GO" id="GO:0008360">
    <property type="term" value="P:regulation of cell shape"/>
    <property type="evidence" value="ECO:0007669"/>
    <property type="project" value="UniProtKB-KW"/>
</dbReference>
<name>A0A239KJP9_9BACT</name>
<protein>
    <recommendedName>
        <fullName evidence="11">Peptidoglycan glycosyltransferase RodA</fullName>
        <shortName evidence="11">PGT</shortName>
        <ecNumber evidence="11">2.4.99.28</ecNumber>
    </recommendedName>
    <alternativeName>
        <fullName evidence="11">Cell elongation protein RodA</fullName>
    </alternativeName>
    <alternativeName>
        <fullName evidence="11">Cell wall polymerase</fullName>
    </alternativeName>
    <alternativeName>
        <fullName evidence="11">Peptidoglycan polymerase</fullName>
        <shortName evidence="11">PG polymerase</shortName>
    </alternativeName>
</protein>
<keyword evidence="10 11" id="KW-0961">Cell wall biogenesis/degradation</keyword>
<dbReference type="GO" id="GO:0051301">
    <property type="term" value="P:cell division"/>
    <property type="evidence" value="ECO:0007669"/>
    <property type="project" value="InterPro"/>
</dbReference>
<dbReference type="PANTHER" id="PTHR30474">
    <property type="entry name" value="CELL CYCLE PROTEIN"/>
    <property type="match status" value="1"/>
</dbReference>
<keyword evidence="7 11" id="KW-0573">Peptidoglycan synthesis</keyword>
<proteinExistence type="inferred from homology"/>
<keyword evidence="13" id="KW-1185">Reference proteome</keyword>
<evidence type="ECO:0000256" key="6">
    <source>
        <dbReference type="ARBA" id="ARBA00022960"/>
    </source>
</evidence>
<keyword evidence="2 11" id="KW-1003">Cell membrane</keyword>
<evidence type="ECO:0000256" key="7">
    <source>
        <dbReference type="ARBA" id="ARBA00022984"/>
    </source>
</evidence>
<dbReference type="UniPathway" id="UPA00219"/>
<feature type="transmembrane region" description="Helical" evidence="11">
    <location>
        <begin position="188"/>
        <end position="215"/>
    </location>
</feature>
<feature type="transmembrane region" description="Helical" evidence="11">
    <location>
        <begin position="156"/>
        <end position="176"/>
    </location>
</feature>
<dbReference type="GO" id="GO:0009252">
    <property type="term" value="P:peptidoglycan biosynthetic process"/>
    <property type="evidence" value="ECO:0007669"/>
    <property type="project" value="UniProtKB-UniRule"/>
</dbReference>
<evidence type="ECO:0000256" key="3">
    <source>
        <dbReference type="ARBA" id="ARBA00022676"/>
    </source>
</evidence>
<evidence type="ECO:0000256" key="11">
    <source>
        <dbReference type="HAMAP-Rule" id="MF_02079"/>
    </source>
</evidence>
<sequence>MIVILSFAKDHNHFARARLNWKTAHMRFSSFRDFDWVLLGFVLLLSLVSVLEIRSATAMTKFHGFDHKQLGFLAIGIVLMFLISLIDYHRLVDIAPWAYGVGIVSLVAVRFVGTKVLGARRWIRLGPIHFQPSEWMKLVLILVVARFFWSRAGRELAWTDIFKAFALVGVPLLMVLKQPDLGTSLTYVPVLIVGLFLGGIDWRKACILLLAFALIGGGILKSGKVLKAYQVQRLTSFMNPDDDPRGSGYQIRQSLIAVGSGGIWGKGANKGTQTQGDFLPIPYTDFIFAALCEEHGFVGALVVLMLYFLILMRLIQNAQTASDLPGTFIIMGVTGVIVFQIAVNVGMVVGIMPVTGIPLPLLSYGGSSVLFTFLALGIVMNIRMRRFVN</sequence>
<keyword evidence="8 11" id="KW-1133">Transmembrane helix</keyword>
<dbReference type="InterPro" id="IPR018365">
    <property type="entry name" value="Cell_cycle_FtsW-rel_CS"/>
</dbReference>
<feature type="transmembrane region" description="Helical" evidence="11">
    <location>
        <begin position="327"/>
        <end position="349"/>
    </location>
</feature>
<evidence type="ECO:0000256" key="10">
    <source>
        <dbReference type="ARBA" id="ARBA00023316"/>
    </source>
</evidence>
<dbReference type="NCBIfam" id="TIGR02210">
    <property type="entry name" value="rodA_shape"/>
    <property type="match status" value="1"/>
</dbReference>
<comment type="subcellular location">
    <subcellularLocation>
        <location evidence="11">Cell membrane</location>
        <topology evidence="11">Multi-pass membrane protein</topology>
    </subcellularLocation>
    <subcellularLocation>
        <location evidence="1">Membrane</location>
        <topology evidence="1">Multi-pass membrane protein</topology>
    </subcellularLocation>
</comment>
<reference evidence="12 13" key="1">
    <citation type="submission" date="2017-06" db="EMBL/GenBank/DDBJ databases">
        <authorList>
            <person name="Kim H.J."/>
            <person name="Triplett B.A."/>
        </authorList>
    </citation>
    <scope>NUCLEOTIDE SEQUENCE [LARGE SCALE GENOMIC DNA]</scope>
    <source>
        <strain evidence="12 13">DSM 18704</strain>
    </source>
</reference>
<feature type="transmembrane region" description="Helical" evidence="11">
    <location>
        <begin position="296"/>
        <end position="315"/>
    </location>
</feature>
<dbReference type="AlphaFoldDB" id="A0A239KJP9"/>
<accession>A0A239KJP9</accession>
<comment type="pathway">
    <text evidence="11">Cell wall biogenesis; peptidoglycan biosynthesis.</text>
</comment>
<feature type="transmembrane region" description="Helical" evidence="11">
    <location>
        <begin position="361"/>
        <end position="382"/>
    </location>
</feature>
<comment type="catalytic activity">
    <reaction evidence="11">
        <text>[GlcNAc-(1-&gt;4)-Mur2Ac(oyl-L-Ala-gamma-D-Glu-L-Lys-D-Ala-D-Ala)](n)-di-trans,octa-cis-undecaprenyl diphosphate + beta-D-GlcNAc-(1-&gt;4)-Mur2Ac(oyl-L-Ala-gamma-D-Glu-L-Lys-D-Ala-D-Ala)-di-trans,octa-cis-undecaprenyl diphosphate = [GlcNAc-(1-&gt;4)-Mur2Ac(oyl-L-Ala-gamma-D-Glu-L-Lys-D-Ala-D-Ala)](n+1)-di-trans,octa-cis-undecaprenyl diphosphate + di-trans,octa-cis-undecaprenyl diphosphate + H(+)</text>
        <dbReference type="Rhea" id="RHEA:23708"/>
        <dbReference type="Rhea" id="RHEA-COMP:9602"/>
        <dbReference type="Rhea" id="RHEA-COMP:9603"/>
        <dbReference type="ChEBI" id="CHEBI:15378"/>
        <dbReference type="ChEBI" id="CHEBI:58405"/>
        <dbReference type="ChEBI" id="CHEBI:60033"/>
        <dbReference type="ChEBI" id="CHEBI:78435"/>
        <dbReference type="EC" id="2.4.99.28"/>
    </reaction>
</comment>